<reference evidence="1" key="1">
    <citation type="submission" date="2021-06" db="EMBL/GenBank/DDBJ databases">
        <authorList>
            <person name="Kallberg Y."/>
            <person name="Tangrot J."/>
            <person name="Rosling A."/>
        </authorList>
    </citation>
    <scope>NUCLEOTIDE SEQUENCE</scope>
    <source>
        <strain evidence="1">CL356</strain>
    </source>
</reference>
<name>A0ACA9K767_9GLOM</name>
<evidence type="ECO:0000313" key="2">
    <source>
        <dbReference type="Proteomes" id="UP000789525"/>
    </source>
</evidence>
<comment type="caution">
    <text evidence="1">The sequence shown here is derived from an EMBL/GenBank/DDBJ whole genome shotgun (WGS) entry which is preliminary data.</text>
</comment>
<gene>
    <name evidence="1" type="ORF">ACOLOM_LOCUS970</name>
</gene>
<dbReference type="Proteomes" id="UP000789525">
    <property type="component" value="Unassembled WGS sequence"/>
</dbReference>
<keyword evidence="2" id="KW-1185">Reference proteome</keyword>
<accession>A0ACA9K767</accession>
<dbReference type="EMBL" id="CAJVPT010001071">
    <property type="protein sequence ID" value="CAG8456179.1"/>
    <property type="molecule type" value="Genomic_DNA"/>
</dbReference>
<organism evidence="1 2">
    <name type="scientific">Acaulospora colombiana</name>
    <dbReference type="NCBI Taxonomy" id="27376"/>
    <lineage>
        <taxon>Eukaryota</taxon>
        <taxon>Fungi</taxon>
        <taxon>Fungi incertae sedis</taxon>
        <taxon>Mucoromycota</taxon>
        <taxon>Glomeromycotina</taxon>
        <taxon>Glomeromycetes</taxon>
        <taxon>Diversisporales</taxon>
        <taxon>Acaulosporaceae</taxon>
        <taxon>Acaulospora</taxon>
    </lineage>
</organism>
<proteinExistence type="predicted"/>
<evidence type="ECO:0000313" key="1">
    <source>
        <dbReference type="EMBL" id="CAG8456179.1"/>
    </source>
</evidence>
<protein>
    <submittedName>
        <fullName evidence="1">14965_t:CDS:1</fullName>
    </submittedName>
</protein>
<sequence>MPPKPKKSQKKKVTVEDVSPTVAGTSGTAEKGKGVERFRNAPPLRTELSSGSSSATPKIWVKYADSRPSKVVFDGRDVDDLIRAIKKELSNQLGDVDVNQITLRRHGEEKDLDPGLVVDQSFENNSSTPLQVTVEASIGTLTKTEKGKFVQKRGVEIPFPLDLTRSLKAKSPGKFSQPPNMDKDANPKEENVQDYFMCECKALENYASIQNKLIVRGTHFSPLLDTRKPDFVFIPSDSPLDSLNVVAVGEIKKRVSESFSNADIGHALSFGEKILQLQPRRNYVYVVLTDCIIINIYRVSRNESFSEKYTQFTYDYIKSEYLTYKKQASPSKGWRYLVTILESSPERLGWVEPSLRFGQETVKLVRSIGVGRTSVVYEGIYKDISVAVKMMKKANYLPCVERERAVLEELSELSSPHIPKILFYDENTLVMTPLGEKVNNLRKKDINNIITTLKQVHSYEYVHRDLQKYNFLRNLDDSKENILIIDWGYSTNNREDTAFAGALECMPDEVLKSLTNEENIVYGPKVDLICFVRSFYLMLHKPSMERVAFDRDDDIKKRAQMILNFWKDCSKSDVWDSIYRAIEGLDYDKLIQELERFF</sequence>